<dbReference type="SUPFAM" id="SSF56219">
    <property type="entry name" value="DNase I-like"/>
    <property type="match status" value="1"/>
</dbReference>
<feature type="domain" description="Endonuclease/exonuclease/phosphatase" evidence="3">
    <location>
        <begin position="41"/>
        <end position="332"/>
    </location>
</feature>
<dbReference type="Gene3D" id="3.60.10.10">
    <property type="entry name" value="Endonuclease/exonuclease/phosphatase"/>
    <property type="match status" value="1"/>
</dbReference>
<dbReference type="InterPro" id="IPR036691">
    <property type="entry name" value="Endo/exonu/phosph_ase_sf"/>
</dbReference>
<evidence type="ECO:0000313" key="4">
    <source>
        <dbReference type="EMBL" id="TNC72469.1"/>
    </source>
</evidence>
<keyword evidence="5" id="KW-1185">Reference proteome</keyword>
<dbReference type="GO" id="GO:0004527">
    <property type="term" value="F:exonuclease activity"/>
    <property type="evidence" value="ECO:0007669"/>
    <property type="project" value="UniProtKB-KW"/>
</dbReference>
<evidence type="ECO:0000256" key="1">
    <source>
        <dbReference type="SAM" id="MobiDB-lite"/>
    </source>
</evidence>
<evidence type="ECO:0000259" key="3">
    <source>
        <dbReference type="Pfam" id="PF03372"/>
    </source>
</evidence>
<feature type="compositionally biased region" description="Low complexity" evidence="1">
    <location>
        <begin position="285"/>
        <end position="294"/>
    </location>
</feature>
<feature type="signal peptide" evidence="2">
    <location>
        <begin position="1"/>
        <end position="16"/>
    </location>
</feature>
<dbReference type="InterPro" id="IPR005135">
    <property type="entry name" value="Endo/exonuclease/phosphatase"/>
</dbReference>
<feature type="region of interest" description="Disordered" evidence="1">
    <location>
        <begin position="273"/>
        <end position="294"/>
    </location>
</feature>
<gene>
    <name evidence="4" type="ORF">FHG71_08170</name>
</gene>
<reference evidence="4 5" key="1">
    <citation type="submission" date="2019-06" db="EMBL/GenBank/DDBJ databases">
        <authorList>
            <person name="Jiang L."/>
        </authorList>
    </citation>
    <scope>NUCLEOTIDE SEQUENCE [LARGE SCALE GENOMIC DNA]</scope>
    <source>
        <strain evidence="4 5">YIM 48858</strain>
    </source>
</reference>
<comment type="caution">
    <text evidence="4">The sequence shown here is derived from an EMBL/GenBank/DDBJ whole genome shotgun (WGS) entry which is preliminary data.</text>
</comment>
<dbReference type="OrthoDB" id="292013at2"/>
<evidence type="ECO:0000313" key="5">
    <source>
        <dbReference type="Proteomes" id="UP000305709"/>
    </source>
</evidence>
<keyword evidence="4" id="KW-0269">Exonuclease</keyword>
<dbReference type="EMBL" id="VDFV01000008">
    <property type="protein sequence ID" value="TNC72469.1"/>
    <property type="molecule type" value="Genomic_DNA"/>
</dbReference>
<organism evidence="4 5">
    <name type="scientific">Rubellimicrobium roseum</name>
    <dbReference type="NCBI Taxonomy" id="687525"/>
    <lineage>
        <taxon>Bacteria</taxon>
        <taxon>Pseudomonadati</taxon>
        <taxon>Pseudomonadota</taxon>
        <taxon>Alphaproteobacteria</taxon>
        <taxon>Rhodobacterales</taxon>
        <taxon>Roseobacteraceae</taxon>
        <taxon>Rubellimicrobium</taxon>
    </lineage>
</organism>
<protein>
    <submittedName>
        <fullName evidence="4">Endonuclease/exonuclease/phosphatase family protein</fullName>
    </submittedName>
</protein>
<dbReference type="AlphaFoldDB" id="A0A5C4NJ84"/>
<proteinExistence type="predicted"/>
<sequence>MTAALLALLLAAPLRAEPLRVATWAADLSRDGPGLLLRDIGRDDPAVAGVLAGLAATRPDVVLLTDMDWDGDGAALGALADRLAAGGLDYPYRLALPSNAGLGSGLDLDGDGRRGTARDAQGYGRFAGQGGLALLSRWPLGEVRDLSGLLWRDLPGARLPVGPDGRPFPSEEAQAAQRLSSTGHWIVPVAAPGGPLTLFAWAATPPVFDGPEDRNGLRNADELALWARLLDGALGLVPEGVLLLGLSNLDPADGEGRREEMAALLADLRLQDPRPASEGGRADADPGQAGDPAVDTVDWPGGPEGPGNLRLSYVIPAAEWRVTGGGVLWPLPADPLAEAVAAAGPHRLVWVDLDR</sequence>
<feature type="chain" id="PRO_5023115184" evidence="2">
    <location>
        <begin position="17"/>
        <end position="355"/>
    </location>
</feature>
<accession>A0A5C4NJ84</accession>
<keyword evidence="2" id="KW-0732">Signal</keyword>
<dbReference type="Pfam" id="PF03372">
    <property type="entry name" value="Exo_endo_phos"/>
    <property type="match status" value="1"/>
</dbReference>
<dbReference type="Proteomes" id="UP000305709">
    <property type="component" value="Unassembled WGS sequence"/>
</dbReference>
<name>A0A5C4NJ84_9RHOB</name>
<keyword evidence="4" id="KW-0255">Endonuclease</keyword>
<evidence type="ECO:0000256" key="2">
    <source>
        <dbReference type="SAM" id="SignalP"/>
    </source>
</evidence>
<keyword evidence="4" id="KW-0540">Nuclease</keyword>
<keyword evidence="4" id="KW-0378">Hydrolase</keyword>
<dbReference type="GO" id="GO:0004519">
    <property type="term" value="F:endonuclease activity"/>
    <property type="evidence" value="ECO:0007669"/>
    <property type="project" value="UniProtKB-KW"/>
</dbReference>